<keyword evidence="5" id="KW-0175">Coiled coil</keyword>
<evidence type="ECO:0000256" key="2">
    <source>
        <dbReference type="ARBA" id="ARBA00011695"/>
    </source>
</evidence>
<dbReference type="AlphaFoldDB" id="A0A1I7UCX0"/>
<dbReference type="eggNOG" id="KOG1760">
    <property type="taxonomic scope" value="Eukaryota"/>
</dbReference>
<dbReference type="GO" id="GO:0005737">
    <property type="term" value="C:cytoplasm"/>
    <property type="evidence" value="ECO:0007669"/>
    <property type="project" value="TreeGrafter"/>
</dbReference>
<comment type="subunit">
    <text evidence="2 4">Heterohexamer of two PFD-alpha type and four PFD-beta type subunits.</text>
</comment>
<dbReference type="PIRSF" id="PIRSF016477">
    <property type="entry name" value="Prefoldin_subunit_4"/>
    <property type="match status" value="1"/>
</dbReference>
<proteinExistence type="inferred from homology"/>
<evidence type="ECO:0000256" key="1">
    <source>
        <dbReference type="ARBA" id="ARBA00008045"/>
    </source>
</evidence>
<feature type="coiled-coil region" evidence="5">
    <location>
        <begin position="25"/>
        <end position="97"/>
    </location>
</feature>
<evidence type="ECO:0000256" key="5">
    <source>
        <dbReference type="SAM" id="Coils"/>
    </source>
</evidence>
<evidence type="ECO:0000313" key="6">
    <source>
        <dbReference type="Proteomes" id="UP000095282"/>
    </source>
</evidence>
<dbReference type="GO" id="GO:0006457">
    <property type="term" value="P:protein folding"/>
    <property type="evidence" value="ECO:0007669"/>
    <property type="project" value="UniProtKB-UniRule"/>
</dbReference>
<dbReference type="PANTHER" id="PTHR21100:SF9">
    <property type="entry name" value="PREFOLDIN SUBUNIT 4"/>
    <property type="match status" value="1"/>
</dbReference>
<dbReference type="WBParaSite" id="Csp11.Scaffold629.g8068.t1">
    <property type="protein sequence ID" value="Csp11.Scaffold629.g8068.t1"/>
    <property type="gene ID" value="Csp11.Scaffold629.g8068"/>
</dbReference>
<sequence length="126" mass="14060">MPEHTKVSAEDQALLNKFARSYQTQTQLKAKLKEAKTLVENINEASDEILLLDDEDSASIPCRIGSCFVHFNSDSLNDHLEAKKAAAEKVLAEKTSDLDTITTEMETIKKVLYAKFGDQINLDAEE</sequence>
<dbReference type="CDD" id="cd23165">
    <property type="entry name" value="Prefoldin_4"/>
    <property type="match status" value="1"/>
</dbReference>
<keyword evidence="6" id="KW-1185">Reference proteome</keyword>
<name>A0A1I7UCX0_9PELO</name>
<dbReference type="InterPro" id="IPR016661">
    <property type="entry name" value="PFDN4"/>
</dbReference>
<dbReference type="GO" id="GO:0016272">
    <property type="term" value="C:prefoldin complex"/>
    <property type="evidence" value="ECO:0007669"/>
    <property type="project" value="UniProtKB-UniRule"/>
</dbReference>
<dbReference type="InterPro" id="IPR002777">
    <property type="entry name" value="PFD_beta-like"/>
</dbReference>
<protein>
    <recommendedName>
        <fullName evidence="4">Prefoldin subunit 4</fullName>
    </recommendedName>
</protein>
<evidence type="ECO:0000256" key="4">
    <source>
        <dbReference type="PIRNR" id="PIRNR016477"/>
    </source>
</evidence>
<comment type="similarity">
    <text evidence="1 4">Belongs to the prefoldin subunit beta family.</text>
</comment>
<keyword evidence="3 4" id="KW-0143">Chaperone</keyword>
<dbReference type="GO" id="GO:0051082">
    <property type="term" value="F:unfolded protein binding"/>
    <property type="evidence" value="ECO:0007669"/>
    <property type="project" value="InterPro"/>
</dbReference>
<evidence type="ECO:0000256" key="3">
    <source>
        <dbReference type="ARBA" id="ARBA00023186"/>
    </source>
</evidence>
<dbReference type="PANTHER" id="PTHR21100">
    <property type="entry name" value="PREFOLDIN SUBUNIT 4"/>
    <property type="match status" value="1"/>
</dbReference>
<dbReference type="STRING" id="1561998.A0A1I7UCX0"/>
<dbReference type="Pfam" id="PF01920">
    <property type="entry name" value="Prefoldin_2"/>
    <property type="match status" value="1"/>
</dbReference>
<reference evidence="7" key="1">
    <citation type="submission" date="2016-11" db="UniProtKB">
        <authorList>
            <consortium name="WormBaseParasite"/>
        </authorList>
    </citation>
    <scope>IDENTIFICATION</scope>
</reference>
<evidence type="ECO:0000313" key="7">
    <source>
        <dbReference type="WBParaSite" id="Csp11.Scaffold629.g8068.t1"/>
    </source>
</evidence>
<organism evidence="6 7">
    <name type="scientific">Caenorhabditis tropicalis</name>
    <dbReference type="NCBI Taxonomy" id="1561998"/>
    <lineage>
        <taxon>Eukaryota</taxon>
        <taxon>Metazoa</taxon>
        <taxon>Ecdysozoa</taxon>
        <taxon>Nematoda</taxon>
        <taxon>Chromadorea</taxon>
        <taxon>Rhabditida</taxon>
        <taxon>Rhabditina</taxon>
        <taxon>Rhabditomorpha</taxon>
        <taxon>Rhabditoidea</taxon>
        <taxon>Rhabditidae</taxon>
        <taxon>Peloderinae</taxon>
        <taxon>Caenorhabditis</taxon>
    </lineage>
</organism>
<comment type="function">
    <text evidence="4">Binds specifically to cytosolic chaperonin (c-CPN) and transfers target proteins to it. Binds to nascent polypeptide chain and promotes folding in an environment in which there are many competing pathways for nonnative proteins.</text>
</comment>
<accession>A0A1I7UCX0</accession>
<dbReference type="SUPFAM" id="SSF46579">
    <property type="entry name" value="Prefoldin"/>
    <property type="match status" value="1"/>
</dbReference>
<dbReference type="Proteomes" id="UP000095282">
    <property type="component" value="Unplaced"/>
</dbReference>